<evidence type="ECO:0000256" key="1">
    <source>
        <dbReference type="SAM" id="Phobius"/>
    </source>
</evidence>
<keyword evidence="3" id="KW-1185">Reference proteome</keyword>
<evidence type="ECO:0000313" key="3">
    <source>
        <dbReference type="Proteomes" id="UP000489600"/>
    </source>
</evidence>
<name>A0A565CBD6_9BRAS</name>
<keyword evidence="1" id="KW-0812">Transmembrane</keyword>
<organism evidence="2 3">
    <name type="scientific">Arabis nemorensis</name>
    <dbReference type="NCBI Taxonomy" id="586526"/>
    <lineage>
        <taxon>Eukaryota</taxon>
        <taxon>Viridiplantae</taxon>
        <taxon>Streptophyta</taxon>
        <taxon>Embryophyta</taxon>
        <taxon>Tracheophyta</taxon>
        <taxon>Spermatophyta</taxon>
        <taxon>Magnoliopsida</taxon>
        <taxon>eudicotyledons</taxon>
        <taxon>Gunneridae</taxon>
        <taxon>Pentapetalae</taxon>
        <taxon>rosids</taxon>
        <taxon>malvids</taxon>
        <taxon>Brassicales</taxon>
        <taxon>Brassicaceae</taxon>
        <taxon>Arabideae</taxon>
        <taxon>Arabis</taxon>
    </lineage>
</organism>
<dbReference type="OrthoDB" id="185373at2759"/>
<comment type="caution">
    <text evidence="2">The sequence shown here is derived from an EMBL/GenBank/DDBJ whole genome shotgun (WGS) entry which is preliminary data.</text>
</comment>
<reference evidence="2" key="1">
    <citation type="submission" date="2019-07" db="EMBL/GenBank/DDBJ databases">
        <authorList>
            <person name="Dittberner H."/>
        </authorList>
    </citation>
    <scope>NUCLEOTIDE SEQUENCE [LARGE SCALE GENOMIC DNA]</scope>
</reference>
<dbReference type="Proteomes" id="UP000489600">
    <property type="component" value="Unassembled WGS sequence"/>
</dbReference>
<evidence type="ECO:0008006" key="4">
    <source>
        <dbReference type="Google" id="ProtNLM"/>
    </source>
</evidence>
<keyword evidence="1" id="KW-1133">Transmembrane helix</keyword>
<dbReference type="AlphaFoldDB" id="A0A565CBD6"/>
<sequence>MRAKGFNSRVSFITAVSLHGIVFGSGFMSFTDLKNALLHFYCVWWRINDARKLFDEMPQRIDVVSFGTLTNGCLEVSKACIGSGLVQGYAEKLG</sequence>
<dbReference type="InterPro" id="IPR011990">
    <property type="entry name" value="TPR-like_helical_dom_sf"/>
</dbReference>
<protein>
    <recommendedName>
        <fullName evidence="4">Pentatricopeptide repeat-containing protein</fullName>
    </recommendedName>
</protein>
<dbReference type="Gene3D" id="1.25.40.10">
    <property type="entry name" value="Tetratricopeptide repeat domain"/>
    <property type="match status" value="1"/>
</dbReference>
<evidence type="ECO:0000313" key="2">
    <source>
        <dbReference type="EMBL" id="VVB10985.1"/>
    </source>
</evidence>
<keyword evidence="1" id="KW-0472">Membrane</keyword>
<feature type="transmembrane region" description="Helical" evidence="1">
    <location>
        <begin position="12"/>
        <end position="30"/>
    </location>
</feature>
<accession>A0A565CBD6</accession>
<dbReference type="EMBL" id="CABITT030000007">
    <property type="protein sequence ID" value="VVB10985.1"/>
    <property type="molecule type" value="Genomic_DNA"/>
</dbReference>
<proteinExistence type="predicted"/>
<gene>
    <name evidence="2" type="ORF">ANE_LOCUS21429</name>
</gene>